<keyword evidence="2 7" id="KW-0812">Transmembrane</keyword>
<dbReference type="GO" id="GO:0016020">
    <property type="term" value="C:membrane"/>
    <property type="evidence" value="ECO:0007669"/>
    <property type="project" value="UniProtKB-SubCell"/>
</dbReference>
<dbReference type="STRING" id="103827.A0A0N5D778"/>
<gene>
    <name evidence="9" type="ORF">TCLT_LOCUS8903</name>
</gene>
<keyword evidence="3 7" id="KW-1133">Transmembrane helix</keyword>
<comment type="subcellular location">
    <subcellularLocation>
        <location evidence="1">Membrane</location>
        <topology evidence="1">Multi-pass membrane protein</topology>
    </subcellularLocation>
</comment>
<keyword evidence="10" id="KW-1185">Reference proteome</keyword>
<evidence type="ECO:0000313" key="10">
    <source>
        <dbReference type="Proteomes" id="UP000276776"/>
    </source>
</evidence>
<comment type="similarity">
    <text evidence="6">Belongs to the dispatched family.</text>
</comment>
<evidence type="ECO:0000256" key="7">
    <source>
        <dbReference type="SAM" id="Phobius"/>
    </source>
</evidence>
<dbReference type="Proteomes" id="UP000276776">
    <property type="component" value="Unassembled WGS sequence"/>
</dbReference>
<feature type="domain" description="SSD" evidence="8">
    <location>
        <begin position="307"/>
        <end position="423"/>
    </location>
</feature>
<accession>A0A0N5D778</accession>
<dbReference type="OMA" id="MPVTIVW"/>
<dbReference type="WBParaSite" id="TCLT_0000891401-mRNA-1">
    <property type="protein sequence ID" value="TCLT_0000891401-mRNA-1"/>
    <property type="gene ID" value="TCLT_0000891401"/>
</dbReference>
<feature type="transmembrane region" description="Helical" evidence="7">
    <location>
        <begin position="721"/>
        <end position="743"/>
    </location>
</feature>
<evidence type="ECO:0000256" key="4">
    <source>
        <dbReference type="ARBA" id="ARBA00023136"/>
    </source>
</evidence>
<dbReference type="InterPro" id="IPR052081">
    <property type="entry name" value="Dispatched_Hh_regulator"/>
</dbReference>
<feature type="transmembrane region" description="Helical" evidence="7">
    <location>
        <begin position="447"/>
        <end position="475"/>
    </location>
</feature>
<dbReference type="PANTHER" id="PTHR45951:SF8">
    <property type="entry name" value="CHE-14 PROTEIN"/>
    <property type="match status" value="1"/>
</dbReference>
<feature type="transmembrane region" description="Helical" evidence="7">
    <location>
        <begin position="787"/>
        <end position="806"/>
    </location>
</feature>
<dbReference type="OrthoDB" id="193905at2759"/>
<evidence type="ECO:0000313" key="9">
    <source>
        <dbReference type="EMBL" id="VDN06493.1"/>
    </source>
</evidence>
<evidence type="ECO:0000259" key="8">
    <source>
        <dbReference type="PROSITE" id="PS50156"/>
    </source>
</evidence>
<name>A0A0N5D778_THECL</name>
<feature type="transmembrane region" description="Helical" evidence="7">
    <location>
        <begin position="397"/>
        <end position="423"/>
    </location>
</feature>
<dbReference type="InterPro" id="IPR053958">
    <property type="entry name" value="HMGCR/SNAP/NPC1-like_SSD"/>
</dbReference>
<feature type="transmembrane region" description="Helical" evidence="7">
    <location>
        <begin position="749"/>
        <end position="767"/>
    </location>
</feature>
<evidence type="ECO:0000256" key="5">
    <source>
        <dbReference type="ARBA" id="ARBA00023180"/>
    </source>
</evidence>
<proteinExistence type="inferred from homology"/>
<dbReference type="AlphaFoldDB" id="A0A0N5D778"/>
<feature type="transmembrane region" description="Helical" evidence="7">
    <location>
        <begin position="812"/>
        <end position="840"/>
    </location>
</feature>
<feature type="transmembrane region" description="Helical" evidence="7">
    <location>
        <begin position="362"/>
        <end position="385"/>
    </location>
</feature>
<reference evidence="11" key="1">
    <citation type="submission" date="2017-02" db="UniProtKB">
        <authorList>
            <consortium name="WormBaseParasite"/>
        </authorList>
    </citation>
    <scope>IDENTIFICATION</scope>
</reference>
<evidence type="ECO:0000256" key="2">
    <source>
        <dbReference type="ARBA" id="ARBA00022692"/>
    </source>
</evidence>
<dbReference type="InterPro" id="IPR000731">
    <property type="entry name" value="SSD"/>
</dbReference>
<evidence type="ECO:0000256" key="3">
    <source>
        <dbReference type="ARBA" id="ARBA00022989"/>
    </source>
</evidence>
<dbReference type="PROSITE" id="PS50156">
    <property type="entry name" value="SSD"/>
    <property type="match status" value="1"/>
</dbReference>
<feature type="transmembrane region" description="Helical" evidence="7">
    <location>
        <begin position="278"/>
        <end position="295"/>
    </location>
</feature>
<dbReference type="Gene3D" id="1.20.1640.10">
    <property type="entry name" value="Multidrug efflux transporter AcrB transmembrane domain"/>
    <property type="match status" value="2"/>
</dbReference>
<keyword evidence="5" id="KW-0325">Glycoprotein</keyword>
<feature type="transmembrane region" description="Helical" evidence="7">
    <location>
        <begin position="329"/>
        <end position="350"/>
    </location>
</feature>
<dbReference type="EMBL" id="UYYF01004699">
    <property type="protein sequence ID" value="VDN06493.1"/>
    <property type="molecule type" value="Genomic_DNA"/>
</dbReference>
<dbReference type="PANTHER" id="PTHR45951">
    <property type="entry name" value="PROTEIN DISPATCHED-RELATED"/>
    <property type="match status" value="1"/>
</dbReference>
<feature type="transmembrane region" description="Helical" evidence="7">
    <location>
        <begin position="300"/>
        <end position="323"/>
    </location>
</feature>
<sequence length="870" mass="99192">LWLIIKNHIIHIDPFNLIFNIILELTWESVYWDLQAGNRIKLPNRTASAPARAKRSWADDFLNTFIQVPCYEAALPGMDYLTQFVLEAKSYEELFNLDYQQMLCSLHTHLKDHFDKFANITPYRNIWSLPNYLSCISANLITNCSFLTEDDVKSSRSIVDFCRPYRSQIIKCRQNCSADCPLCPDLPSNCSNQMIFDLFYRILPKNLYAKPIHINAFLPVFTSAGYQSQGINNVVVKDFVDIQDALKNFSVQHKSFKLKGLSMGIKRDILYDGARRDSLLACLAAFCVFFMVFLYSLNIFYCLTVAFVLIASVLTALAIYSLFTQEFPLLNLVIFVLLLAIGSDDAFVLLNSFPTEITSKSIYQCLSHTASAMLLTSASTAVPFFTNILSSVIVFRYFGLFAGLTLVINYLLEISLLPAMLIFQNRYIHRCLIARKFSKLNYVMRDLLPFVVISGRYIWISSFAIIVSAMTYLTYANLQFPHYNPLQLFVNSNEHEWYDNNAEKTFEFVAEKLAVPITVRLLWGLAPRTSQSIFRPDNLSPIEIDLRFSLQNTTEVQKLALRLHDYRHVNFINHKYEYWPERYLEWSRSFICEPSKTCCNFADSDFQESSMDHCIRLSTASLFTNYNDTLIYDNSTYKLLGYTAMLPTNLKYSHRFQNLSHSFNLLRHTFSGWYTTEWSLMNIWFDLLNSIITDCRQSLLLSFSAVTILAFLHLRWKAPIALLTIGCIVIVAVGCVVTLGWTIGLLEAVILILVVGLSFDFTLHYGASVPDSGCSKHRVLLAARKSAIPVTLSALSSVVAGSSMLIAETHAFYQVGMFLVVSASTSWLFATFLFLPLLSLTLQSTKICKLCRQKTVNVIDSAAKVKSTFM</sequence>
<reference evidence="9 10" key="2">
    <citation type="submission" date="2018-11" db="EMBL/GenBank/DDBJ databases">
        <authorList>
            <consortium name="Pathogen Informatics"/>
        </authorList>
    </citation>
    <scope>NUCLEOTIDE SEQUENCE [LARGE SCALE GENOMIC DNA]</scope>
</reference>
<organism evidence="11">
    <name type="scientific">Thelazia callipaeda</name>
    <name type="common">Oriental eyeworm</name>
    <name type="synonym">Parasitic nematode</name>
    <dbReference type="NCBI Taxonomy" id="103827"/>
    <lineage>
        <taxon>Eukaryota</taxon>
        <taxon>Metazoa</taxon>
        <taxon>Ecdysozoa</taxon>
        <taxon>Nematoda</taxon>
        <taxon>Chromadorea</taxon>
        <taxon>Rhabditida</taxon>
        <taxon>Spirurina</taxon>
        <taxon>Spiruromorpha</taxon>
        <taxon>Thelazioidea</taxon>
        <taxon>Thelaziidae</taxon>
        <taxon>Thelazia</taxon>
    </lineage>
</organism>
<keyword evidence="4 7" id="KW-0472">Membrane</keyword>
<dbReference type="GO" id="GO:0007224">
    <property type="term" value="P:smoothened signaling pathway"/>
    <property type="evidence" value="ECO:0007669"/>
    <property type="project" value="TreeGrafter"/>
</dbReference>
<evidence type="ECO:0000256" key="6">
    <source>
        <dbReference type="ARBA" id="ARBA00038046"/>
    </source>
</evidence>
<dbReference type="SUPFAM" id="SSF82866">
    <property type="entry name" value="Multidrug efflux transporter AcrB transmembrane domain"/>
    <property type="match status" value="2"/>
</dbReference>
<dbReference type="GO" id="GO:0022857">
    <property type="term" value="F:transmembrane transporter activity"/>
    <property type="evidence" value="ECO:0007669"/>
    <property type="project" value="TreeGrafter"/>
</dbReference>
<dbReference type="Pfam" id="PF12349">
    <property type="entry name" value="Sterol-sensing"/>
    <property type="match status" value="1"/>
</dbReference>
<evidence type="ECO:0000256" key="1">
    <source>
        <dbReference type="ARBA" id="ARBA00004141"/>
    </source>
</evidence>
<protein>
    <submittedName>
        <fullName evidence="11">SSD domain-containing protein</fullName>
    </submittedName>
</protein>
<evidence type="ECO:0000313" key="11">
    <source>
        <dbReference type="WBParaSite" id="TCLT_0000891401-mRNA-1"/>
    </source>
</evidence>